<evidence type="ECO:0000256" key="4">
    <source>
        <dbReference type="ARBA" id="ARBA00023172"/>
    </source>
</evidence>
<dbReference type="GO" id="GO:0006310">
    <property type="term" value="P:DNA recombination"/>
    <property type="evidence" value="ECO:0007669"/>
    <property type="project" value="UniProtKB-KW"/>
</dbReference>
<evidence type="ECO:0000256" key="1">
    <source>
        <dbReference type="ARBA" id="ARBA00003416"/>
    </source>
</evidence>
<accession>A0A9D1GS52</accession>
<dbReference type="InterPro" id="IPR003798">
    <property type="entry name" value="DNA_recombination_RmuC"/>
</dbReference>
<feature type="transmembrane region" description="Helical" evidence="5">
    <location>
        <begin position="7"/>
        <end position="25"/>
    </location>
</feature>
<comment type="caution">
    <text evidence="6">The sequence shown here is derived from an EMBL/GenBank/DDBJ whole genome shotgun (WGS) entry which is preliminary data.</text>
</comment>
<evidence type="ECO:0000256" key="5">
    <source>
        <dbReference type="SAM" id="Phobius"/>
    </source>
</evidence>
<keyword evidence="3" id="KW-0175">Coiled coil</keyword>
<dbReference type="EMBL" id="DVLL01000006">
    <property type="protein sequence ID" value="HIT58378.1"/>
    <property type="molecule type" value="Genomic_DNA"/>
</dbReference>
<proteinExistence type="inferred from homology"/>
<evidence type="ECO:0000313" key="7">
    <source>
        <dbReference type="Proteomes" id="UP000824136"/>
    </source>
</evidence>
<reference evidence="6" key="2">
    <citation type="journal article" date="2021" name="PeerJ">
        <title>Extensive microbial diversity within the chicken gut microbiome revealed by metagenomics and culture.</title>
        <authorList>
            <person name="Gilroy R."/>
            <person name="Ravi A."/>
            <person name="Getino M."/>
            <person name="Pursley I."/>
            <person name="Horton D.L."/>
            <person name="Alikhan N.F."/>
            <person name="Baker D."/>
            <person name="Gharbi K."/>
            <person name="Hall N."/>
            <person name="Watson M."/>
            <person name="Adriaenssens E.M."/>
            <person name="Foster-Nyarko E."/>
            <person name="Jarju S."/>
            <person name="Secka A."/>
            <person name="Antonio M."/>
            <person name="Oren A."/>
            <person name="Chaudhuri R.R."/>
            <person name="La Ragione R."/>
            <person name="Hildebrand F."/>
            <person name="Pallen M.J."/>
        </authorList>
    </citation>
    <scope>NUCLEOTIDE SEQUENCE</scope>
    <source>
        <strain evidence="6">CHK33-4379</strain>
    </source>
</reference>
<name>A0A9D1GS52_9FIRM</name>
<evidence type="ECO:0000256" key="3">
    <source>
        <dbReference type="ARBA" id="ARBA00023054"/>
    </source>
</evidence>
<evidence type="ECO:0000256" key="2">
    <source>
        <dbReference type="ARBA" id="ARBA00009840"/>
    </source>
</evidence>
<evidence type="ECO:0000313" key="6">
    <source>
        <dbReference type="EMBL" id="HIT58378.1"/>
    </source>
</evidence>
<comment type="similarity">
    <text evidence="2">Belongs to the RmuC family.</text>
</comment>
<dbReference type="Proteomes" id="UP000824136">
    <property type="component" value="Unassembled WGS sequence"/>
</dbReference>
<gene>
    <name evidence="6" type="ORF">IAC39_01445</name>
</gene>
<keyword evidence="4" id="KW-0233">DNA recombination</keyword>
<comment type="function">
    <text evidence="1">Involved in DNA recombination.</text>
</comment>
<dbReference type="AlphaFoldDB" id="A0A9D1GS52"/>
<keyword evidence="5" id="KW-1133">Transmembrane helix</keyword>
<dbReference type="PANTHER" id="PTHR30563">
    <property type="entry name" value="DNA RECOMBINATION PROTEIN RMUC"/>
    <property type="match status" value="1"/>
</dbReference>
<dbReference type="Pfam" id="PF02646">
    <property type="entry name" value="RmuC"/>
    <property type="match status" value="1"/>
</dbReference>
<keyword evidence="5" id="KW-0812">Transmembrane</keyword>
<dbReference type="PANTHER" id="PTHR30563:SF0">
    <property type="entry name" value="DNA RECOMBINATION PROTEIN RMUC"/>
    <property type="match status" value="1"/>
</dbReference>
<protein>
    <submittedName>
        <fullName evidence="6">DNA recombination protein RmuC</fullName>
    </submittedName>
</protein>
<organism evidence="6 7">
    <name type="scientific">Candidatus Faeciplasma pullistercoris</name>
    <dbReference type="NCBI Taxonomy" id="2840800"/>
    <lineage>
        <taxon>Bacteria</taxon>
        <taxon>Bacillati</taxon>
        <taxon>Bacillota</taxon>
        <taxon>Clostridia</taxon>
        <taxon>Eubacteriales</taxon>
        <taxon>Oscillospiraceae</taxon>
        <taxon>Oscillospiraceae incertae sedis</taxon>
        <taxon>Candidatus Faeciplasma</taxon>
    </lineage>
</organism>
<sequence length="399" mass="44331">MEVKMEYLMLALLIAAIILMIIILLRQIRSEKNENSAQRSLEIEMLGSRLDDLRRDFQSGSKLQREELNAAIESNRRATTDAVGRELSDVRVVLNEKLDAIRGVVDEKLTKALDERLDTNFKQVADSLGKLYSSLGELSKLSGGVQDLNRTLSNVKTRGIWGEQQLGAILEDILTPSQYDTNAITKRGSSDRVEFAIKLPSKTGDRGYTYLPIDSKLPADIYSRLCDAADRCDPDGVAAASKELEQRIKAEAKSISTKYIDVPQTTDFAVMFLPTEGLYAEVLRIRGLSEWCQSSTRVMIAGPTTITALLTSLRVGFDNFTLNEKSAEVMKLLSAIKSQYAKFSDQIDLVQKRLIAASQSADELKHRSDIIQRKMKAVSELSDAESRALLEIGLDGSED</sequence>
<keyword evidence="5" id="KW-0472">Membrane</keyword>
<reference evidence="6" key="1">
    <citation type="submission" date="2020-10" db="EMBL/GenBank/DDBJ databases">
        <authorList>
            <person name="Gilroy R."/>
        </authorList>
    </citation>
    <scope>NUCLEOTIDE SEQUENCE</scope>
    <source>
        <strain evidence="6">CHK33-4379</strain>
    </source>
</reference>